<dbReference type="SUPFAM" id="SSF53756">
    <property type="entry name" value="UDP-Glycosyltransferase/glycogen phosphorylase"/>
    <property type="match status" value="1"/>
</dbReference>
<evidence type="ECO:0000259" key="1">
    <source>
        <dbReference type="Pfam" id="PF00534"/>
    </source>
</evidence>
<accession>A0A645F1N3</accession>
<dbReference type="PANTHER" id="PTHR12526">
    <property type="entry name" value="GLYCOSYLTRANSFERASE"/>
    <property type="match status" value="1"/>
</dbReference>
<name>A0A645F1N3_9ZZZZ</name>
<protein>
    <recommendedName>
        <fullName evidence="1">Glycosyl transferase family 1 domain-containing protein</fullName>
    </recommendedName>
</protein>
<dbReference type="EMBL" id="VSSQ01054213">
    <property type="protein sequence ID" value="MPN08191.1"/>
    <property type="molecule type" value="Genomic_DNA"/>
</dbReference>
<reference evidence="2" key="1">
    <citation type="submission" date="2019-08" db="EMBL/GenBank/DDBJ databases">
        <authorList>
            <person name="Kucharzyk K."/>
            <person name="Murdoch R.W."/>
            <person name="Higgins S."/>
            <person name="Loffler F."/>
        </authorList>
    </citation>
    <scope>NUCLEOTIDE SEQUENCE</scope>
</reference>
<sequence length="191" mass="21717">MLRSKYTIPEDSLLIVYGGNIGKPQGIEFFIEALKELKDRKDLFFLVIGRGTEYYKIENYLKSSGQGNALLMEHMPTDEYKKLMRFCNGGLILLSDKFTIPNFPSRVTAYMEAGLPILAATDANTDLKDMLTESGCGLWSRSGDIKSFINNIDNLAQSKTLRDTMGIKGRKWLEKNYTASKSYEIIMKHFE</sequence>
<dbReference type="Gene3D" id="3.40.50.2000">
    <property type="entry name" value="Glycogen Phosphorylase B"/>
    <property type="match status" value="1"/>
</dbReference>
<feature type="domain" description="Glycosyl transferase family 1" evidence="1">
    <location>
        <begin position="3"/>
        <end position="172"/>
    </location>
</feature>
<dbReference type="AlphaFoldDB" id="A0A645F1N3"/>
<dbReference type="GO" id="GO:0016757">
    <property type="term" value="F:glycosyltransferase activity"/>
    <property type="evidence" value="ECO:0007669"/>
    <property type="project" value="InterPro"/>
</dbReference>
<comment type="caution">
    <text evidence="2">The sequence shown here is derived from an EMBL/GenBank/DDBJ whole genome shotgun (WGS) entry which is preliminary data.</text>
</comment>
<dbReference type="InterPro" id="IPR001296">
    <property type="entry name" value="Glyco_trans_1"/>
</dbReference>
<gene>
    <name evidence="2" type="ORF">SDC9_155472</name>
</gene>
<dbReference type="PANTHER" id="PTHR12526:SF609">
    <property type="entry name" value="LIPOPOLYSACCHARIDE BIOSYNTHESIS PROTEIN"/>
    <property type="match status" value="1"/>
</dbReference>
<organism evidence="2">
    <name type="scientific">bioreactor metagenome</name>
    <dbReference type="NCBI Taxonomy" id="1076179"/>
    <lineage>
        <taxon>unclassified sequences</taxon>
        <taxon>metagenomes</taxon>
        <taxon>ecological metagenomes</taxon>
    </lineage>
</organism>
<dbReference type="Pfam" id="PF00534">
    <property type="entry name" value="Glycos_transf_1"/>
    <property type="match status" value="1"/>
</dbReference>
<proteinExistence type="predicted"/>
<evidence type="ECO:0000313" key="2">
    <source>
        <dbReference type="EMBL" id="MPN08191.1"/>
    </source>
</evidence>